<evidence type="ECO:0000256" key="6">
    <source>
        <dbReference type="SAM" id="Phobius"/>
    </source>
</evidence>
<dbReference type="Proteomes" id="UP000267187">
    <property type="component" value="Unassembled WGS sequence"/>
</dbReference>
<keyword evidence="2" id="KW-1003">Cell membrane</keyword>
<feature type="transmembrane region" description="Helical" evidence="6">
    <location>
        <begin position="143"/>
        <end position="164"/>
    </location>
</feature>
<feature type="transmembrane region" description="Helical" evidence="6">
    <location>
        <begin position="6"/>
        <end position="32"/>
    </location>
</feature>
<reference evidence="7 8" key="1">
    <citation type="submission" date="2018-10" db="EMBL/GenBank/DDBJ databases">
        <title>Genomic Encyclopedia of Type Strains, Phase IV (KMG-IV): sequencing the most valuable type-strain genomes for metagenomic binning, comparative biology and taxonomic classification.</title>
        <authorList>
            <person name="Goeker M."/>
        </authorList>
    </citation>
    <scope>NUCLEOTIDE SEQUENCE [LARGE SCALE GENOMIC DNA]</scope>
    <source>
        <strain evidence="7 8">DSM 25080</strain>
    </source>
</reference>
<comment type="subcellular location">
    <subcellularLocation>
        <location evidence="1">Cell membrane</location>
        <topology evidence="1">Multi-pass membrane protein</topology>
    </subcellularLocation>
</comment>
<feature type="transmembrane region" description="Helical" evidence="6">
    <location>
        <begin position="70"/>
        <end position="88"/>
    </location>
</feature>
<dbReference type="PIRSF" id="PIRSF006324">
    <property type="entry name" value="LeuE"/>
    <property type="match status" value="1"/>
</dbReference>
<keyword evidence="4 6" id="KW-1133">Transmembrane helix</keyword>
<evidence type="ECO:0000313" key="7">
    <source>
        <dbReference type="EMBL" id="RMA82515.1"/>
    </source>
</evidence>
<evidence type="ECO:0000256" key="5">
    <source>
        <dbReference type="ARBA" id="ARBA00023136"/>
    </source>
</evidence>
<evidence type="ECO:0000256" key="1">
    <source>
        <dbReference type="ARBA" id="ARBA00004651"/>
    </source>
</evidence>
<dbReference type="GO" id="GO:0005886">
    <property type="term" value="C:plasma membrane"/>
    <property type="evidence" value="ECO:0007669"/>
    <property type="project" value="UniProtKB-SubCell"/>
</dbReference>
<proteinExistence type="predicted"/>
<keyword evidence="8" id="KW-1185">Reference proteome</keyword>
<dbReference type="EMBL" id="REFJ01000001">
    <property type="protein sequence ID" value="RMA82515.1"/>
    <property type="molecule type" value="Genomic_DNA"/>
</dbReference>
<dbReference type="PANTHER" id="PTHR30086">
    <property type="entry name" value="ARGININE EXPORTER PROTEIN ARGO"/>
    <property type="match status" value="1"/>
</dbReference>
<keyword evidence="5 6" id="KW-0472">Membrane</keyword>
<evidence type="ECO:0000313" key="8">
    <source>
        <dbReference type="Proteomes" id="UP000267187"/>
    </source>
</evidence>
<organism evidence="7 8">
    <name type="scientific">Umboniibacter marinipuniceus</name>
    <dbReference type="NCBI Taxonomy" id="569599"/>
    <lineage>
        <taxon>Bacteria</taxon>
        <taxon>Pseudomonadati</taxon>
        <taxon>Pseudomonadota</taxon>
        <taxon>Gammaproteobacteria</taxon>
        <taxon>Cellvibrionales</taxon>
        <taxon>Cellvibrionaceae</taxon>
        <taxon>Umboniibacter</taxon>
    </lineage>
</organism>
<sequence>MDWQIALVFFPTFFLVSITPGLCMTLALTLGIRYGVRRTLWMMWGELLGVALVAISSVMGVAALLLSVPIAFTILKILGGGYLIFLGIKSWRQSATEFHLASTSVSSAKALFSQGFITAIANPKGWAFMVALLPPFISETKPLAPQLTTLVLVIFCTEFISLLAYASGGRSLRKLLEKPGNAQLLERVSGTVMIALGIWLFAT</sequence>
<keyword evidence="3 6" id="KW-0812">Transmembrane</keyword>
<comment type="caution">
    <text evidence="7">The sequence shown here is derived from an EMBL/GenBank/DDBJ whole genome shotgun (WGS) entry which is preliminary data.</text>
</comment>
<dbReference type="InterPro" id="IPR001123">
    <property type="entry name" value="LeuE-type"/>
</dbReference>
<dbReference type="Pfam" id="PF01810">
    <property type="entry name" value="LysE"/>
    <property type="match status" value="1"/>
</dbReference>
<name>A0A3M0AIY2_9GAMM</name>
<gene>
    <name evidence="7" type="ORF">DFR27_0465</name>
</gene>
<protein>
    <submittedName>
        <fullName evidence="7">Threonine/homoserine/homoserine lactone efflux protein</fullName>
    </submittedName>
</protein>
<dbReference type="RefSeq" id="WP_281269002.1">
    <property type="nucleotide sequence ID" value="NZ_REFJ01000001.1"/>
</dbReference>
<feature type="transmembrane region" description="Helical" evidence="6">
    <location>
        <begin position="116"/>
        <end position="137"/>
    </location>
</feature>
<feature type="transmembrane region" description="Helical" evidence="6">
    <location>
        <begin position="44"/>
        <end position="64"/>
    </location>
</feature>
<dbReference type="PANTHER" id="PTHR30086:SF5">
    <property type="entry name" value="HOMOGENTISATE EXPORT PROTEIN"/>
    <property type="match status" value="1"/>
</dbReference>
<evidence type="ECO:0000256" key="3">
    <source>
        <dbReference type="ARBA" id="ARBA00022692"/>
    </source>
</evidence>
<evidence type="ECO:0000256" key="2">
    <source>
        <dbReference type="ARBA" id="ARBA00022475"/>
    </source>
</evidence>
<dbReference type="GO" id="GO:0042970">
    <property type="term" value="F:homoserine transmembrane transporter activity"/>
    <property type="evidence" value="ECO:0007669"/>
    <property type="project" value="TreeGrafter"/>
</dbReference>
<dbReference type="AlphaFoldDB" id="A0A3M0AIY2"/>
<evidence type="ECO:0000256" key="4">
    <source>
        <dbReference type="ARBA" id="ARBA00022989"/>
    </source>
</evidence>
<accession>A0A3M0AIY2</accession>